<dbReference type="Proteomes" id="UP001595616">
    <property type="component" value="Unassembled WGS sequence"/>
</dbReference>
<feature type="signal peptide" evidence="1">
    <location>
        <begin position="1"/>
        <end position="19"/>
    </location>
</feature>
<accession>A0ABV7Z1J6</accession>
<dbReference type="InterPro" id="IPR019861">
    <property type="entry name" value="PorP/SprF_Bacteroidetes"/>
</dbReference>
<evidence type="ECO:0000313" key="2">
    <source>
        <dbReference type="EMBL" id="MFC3812689.1"/>
    </source>
</evidence>
<evidence type="ECO:0000313" key="3">
    <source>
        <dbReference type="Proteomes" id="UP001595616"/>
    </source>
</evidence>
<dbReference type="EMBL" id="JBHRYQ010000001">
    <property type="protein sequence ID" value="MFC3812689.1"/>
    <property type="molecule type" value="Genomic_DNA"/>
</dbReference>
<reference evidence="3" key="1">
    <citation type="journal article" date="2019" name="Int. J. Syst. Evol. Microbiol.">
        <title>The Global Catalogue of Microorganisms (GCM) 10K type strain sequencing project: providing services to taxonomists for standard genome sequencing and annotation.</title>
        <authorList>
            <consortium name="The Broad Institute Genomics Platform"/>
            <consortium name="The Broad Institute Genome Sequencing Center for Infectious Disease"/>
            <person name="Wu L."/>
            <person name="Ma J."/>
        </authorList>
    </citation>
    <scope>NUCLEOTIDE SEQUENCE [LARGE SCALE GENOMIC DNA]</scope>
    <source>
        <strain evidence="3">CECT 7956</strain>
    </source>
</reference>
<comment type="caution">
    <text evidence="2">The sequence shown here is derived from an EMBL/GenBank/DDBJ whole genome shotgun (WGS) entry which is preliminary data.</text>
</comment>
<keyword evidence="3" id="KW-1185">Reference proteome</keyword>
<dbReference type="Pfam" id="PF11751">
    <property type="entry name" value="PorP_SprF"/>
    <property type="match status" value="1"/>
</dbReference>
<organism evidence="2 3">
    <name type="scientific">Lacihabitans lacunae</name>
    <dbReference type="NCBI Taxonomy" id="1028214"/>
    <lineage>
        <taxon>Bacteria</taxon>
        <taxon>Pseudomonadati</taxon>
        <taxon>Bacteroidota</taxon>
        <taxon>Cytophagia</taxon>
        <taxon>Cytophagales</taxon>
        <taxon>Leadbetterellaceae</taxon>
        <taxon>Lacihabitans</taxon>
    </lineage>
</organism>
<name>A0ABV7Z1J6_9BACT</name>
<protein>
    <submittedName>
        <fullName evidence="2">Type IX secretion system membrane protein PorP/SprF</fullName>
    </submittedName>
</protein>
<keyword evidence="1" id="KW-0732">Signal</keyword>
<proteinExistence type="predicted"/>
<gene>
    <name evidence="2" type="ORF">ACFOOI_18650</name>
</gene>
<sequence>MSKLRNTLLLLLVFYKAQAQFGLTSQYQFNYLSINPAFAGENGLFSVKGVLGNQFNGTLVPNQVSQVAAIDGQLYNNSGLAFQGFRNNLGNLISTGFGFSYSKGMELGDVLVKYGVDLGTTVQPNLLTIQGSQRLSPFAGLGGLVDYKGVYLGISKPMLVSSKRITEAKPIYFNLGFYHDIDNLFSFNINTLFSYDAVSKKQNTDLNLKVWLNKRLGVSAALRNHNIYNAFEKSKWVIPAIEYKFTEGFQVGLSYNNNPLKSSVPTQTEIKTNGVFLLTFRYLSTSSDNDSRFFNKL</sequence>
<dbReference type="RefSeq" id="WP_379839580.1">
    <property type="nucleotide sequence ID" value="NZ_JBHRYQ010000001.1"/>
</dbReference>
<evidence type="ECO:0000256" key="1">
    <source>
        <dbReference type="SAM" id="SignalP"/>
    </source>
</evidence>
<feature type="chain" id="PRO_5045652442" evidence="1">
    <location>
        <begin position="20"/>
        <end position="297"/>
    </location>
</feature>